<dbReference type="Proteomes" id="UP000016511">
    <property type="component" value="Unassembled WGS sequence"/>
</dbReference>
<dbReference type="HOGENOM" id="CLU_3284053_0_0_9"/>
<dbReference type="EMBL" id="AWSJ01000120">
    <property type="protein sequence ID" value="ERI10094.1"/>
    <property type="molecule type" value="Genomic_DNA"/>
</dbReference>
<dbReference type="AlphaFoldDB" id="U1WNA7"/>
<evidence type="ECO:0000313" key="2">
    <source>
        <dbReference type="Proteomes" id="UP000016511"/>
    </source>
</evidence>
<organism evidence="1 2">
    <name type="scientific">Aneurinibacillus aneurinilyticus ATCC 12856</name>
    <dbReference type="NCBI Taxonomy" id="649747"/>
    <lineage>
        <taxon>Bacteria</taxon>
        <taxon>Bacillati</taxon>
        <taxon>Bacillota</taxon>
        <taxon>Bacilli</taxon>
        <taxon>Bacillales</taxon>
        <taxon>Paenibacillaceae</taxon>
        <taxon>Aneurinibacillus group</taxon>
        <taxon>Aneurinibacillus</taxon>
    </lineage>
</organism>
<name>U1WNA7_ANEAE</name>
<dbReference type="PATRIC" id="fig|649747.3.peg.1679"/>
<comment type="caution">
    <text evidence="1">The sequence shown here is derived from an EMBL/GenBank/DDBJ whole genome shotgun (WGS) entry which is preliminary data.</text>
</comment>
<gene>
    <name evidence="1" type="ORF">HMPREF0083_01855</name>
</gene>
<proteinExistence type="predicted"/>
<keyword evidence="2" id="KW-1185">Reference proteome</keyword>
<sequence>MKEILLLKVMVRNMQGATRKVIILNTSGTIAMSVDDITYD</sequence>
<dbReference type="STRING" id="649747.HMPREF0083_01855"/>
<reference evidence="1 2" key="1">
    <citation type="submission" date="2013-08" db="EMBL/GenBank/DDBJ databases">
        <authorList>
            <person name="Weinstock G."/>
            <person name="Sodergren E."/>
            <person name="Wylie T."/>
            <person name="Fulton L."/>
            <person name="Fulton R."/>
            <person name="Fronick C."/>
            <person name="O'Laughlin M."/>
            <person name="Godfrey J."/>
            <person name="Miner T."/>
            <person name="Herter B."/>
            <person name="Appelbaum E."/>
            <person name="Cordes M."/>
            <person name="Lek S."/>
            <person name="Wollam A."/>
            <person name="Pepin K.H."/>
            <person name="Palsikar V.B."/>
            <person name="Mitreva M."/>
            <person name="Wilson R.K."/>
        </authorList>
    </citation>
    <scope>NUCLEOTIDE SEQUENCE [LARGE SCALE GENOMIC DNA]</scope>
    <source>
        <strain evidence="1 2">ATCC 12856</strain>
    </source>
</reference>
<evidence type="ECO:0000313" key="1">
    <source>
        <dbReference type="EMBL" id="ERI10094.1"/>
    </source>
</evidence>
<protein>
    <submittedName>
        <fullName evidence="1">Uncharacterized protein</fullName>
    </submittedName>
</protein>
<accession>U1WNA7</accession>